<feature type="region of interest" description="Disordered" evidence="1">
    <location>
        <begin position="1"/>
        <end position="266"/>
    </location>
</feature>
<proteinExistence type="predicted"/>
<gene>
    <name evidence="2" type="ORF">KOM_12_408</name>
</gene>
<dbReference type="GO" id="GO:0016853">
    <property type="term" value="F:isomerase activity"/>
    <property type="evidence" value="ECO:0007669"/>
    <property type="project" value="UniProtKB-KW"/>
</dbReference>
<feature type="compositionally biased region" description="Low complexity" evidence="1">
    <location>
        <begin position="187"/>
        <end position="235"/>
    </location>
</feature>
<feature type="compositionally biased region" description="Polar residues" evidence="1">
    <location>
        <begin position="82"/>
        <end position="91"/>
    </location>
</feature>
<evidence type="ECO:0000256" key="1">
    <source>
        <dbReference type="SAM" id="MobiDB-lite"/>
    </source>
</evidence>
<sequence length="266" mass="29478">MSRKGQSRNNSGVADDDWDVTEADSLSDPLTDWDFGNLDVAETAPRRTGSGADRYSMEDQNAADNELAGEHSWESEFGSHPGPSNQGNGQRMNPRVTQPPMPQARNQQPTMASYQQFPPSSSAPPMMAYPGNDRNGRQTASQPIQGRPQVHSGAPMGQQPGMRPGYPAHGQAQQQTRPMYPTGTYTQPMHPHQQQRPMGQMPPQQRPMGQIPPQQQRPMGQMHPQQHMMPAQGQPRQNPQMGRGRSGTFLPQSEFNNGTYHRAQGY</sequence>
<evidence type="ECO:0000313" key="2">
    <source>
        <dbReference type="EMBL" id="QYA18676.1"/>
    </source>
</evidence>
<reference evidence="2" key="1">
    <citation type="submission" date="2021-06" db="EMBL/GenBank/DDBJ databases">
        <authorList>
            <person name="Rolland C."/>
        </authorList>
    </citation>
    <scope>NUCLEOTIDE SEQUENCE</scope>
    <source>
        <strain evidence="2">347.936635</strain>
    </source>
</reference>
<dbReference type="EMBL" id="MZ420154">
    <property type="protein sequence ID" value="QYA18676.1"/>
    <property type="molecule type" value="Genomic_DNA"/>
</dbReference>
<protein>
    <submittedName>
        <fullName evidence="2">Topoisomerase II-associated protein PAT1</fullName>
    </submittedName>
</protein>
<accession>A0A8F8KPH5</accession>
<feature type="compositionally biased region" description="Polar residues" evidence="1">
    <location>
        <begin position="249"/>
        <end position="259"/>
    </location>
</feature>
<keyword evidence="2" id="KW-0413">Isomerase</keyword>
<name>A0A8F8KPH5_9VIRU</name>
<feature type="compositionally biased region" description="Low complexity" evidence="1">
    <location>
        <begin position="113"/>
        <end position="130"/>
    </location>
</feature>
<organism evidence="2">
    <name type="scientific">Clandestinovirus</name>
    <dbReference type="NCBI Taxonomy" id="2831644"/>
    <lineage>
        <taxon>Viruses</taxon>
    </lineage>
</organism>